<keyword evidence="3" id="KW-0443">Lipid metabolism</keyword>
<keyword evidence="2" id="KW-0378">Hydrolase</keyword>
<feature type="domain" description="SGNH hydrolase-type esterase" evidence="4">
    <location>
        <begin position="71"/>
        <end position="252"/>
    </location>
</feature>
<keyword evidence="3" id="KW-0442">Lipid degradation</keyword>
<dbReference type="PANTHER" id="PTHR14209:SF9">
    <property type="entry name" value="GDSL ESTERASE_LIPASE CPRD49"/>
    <property type="match status" value="1"/>
</dbReference>
<dbReference type="CDD" id="cd01838">
    <property type="entry name" value="Isoamyl_acetate_hydrolase_like"/>
    <property type="match status" value="1"/>
</dbReference>
<dbReference type="RefSeq" id="XP_022145670.1">
    <property type="nucleotide sequence ID" value="XM_022289978.1"/>
</dbReference>
<dbReference type="GO" id="GO:0016042">
    <property type="term" value="P:lipid catabolic process"/>
    <property type="evidence" value="ECO:0007669"/>
    <property type="project" value="UniProtKB-KW"/>
</dbReference>
<evidence type="ECO:0000313" key="6">
    <source>
        <dbReference type="RefSeq" id="XP_022145670.1"/>
    </source>
</evidence>
<dbReference type="Pfam" id="PF13472">
    <property type="entry name" value="Lipase_GDSL_2"/>
    <property type="match status" value="1"/>
</dbReference>
<dbReference type="Proteomes" id="UP000504603">
    <property type="component" value="Unplaced"/>
</dbReference>
<reference evidence="6" key="1">
    <citation type="submission" date="2025-08" db="UniProtKB">
        <authorList>
            <consortium name="RefSeq"/>
        </authorList>
    </citation>
    <scope>IDENTIFICATION</scope>
    <source>
        <strain evidence="6">OHB3-1</strain>
    </source>
</reference>
<comment type="similarity">
    <text evidence="1">Belongs to the 'GDSL' lipolytic enzyme family.</text>
</comment>
<keyword evidence="5" id="KW-1185">Reference proteome</keyword>
<evidence type="ECO:0000256" key="3">
    <source>
        <dbReference type="ARBA" id="ARBA00022963"/>
    </source>
</evidence>
<dbReference type="Gene3D" id="3.40.50.1110">
    <property type="entry name" value="SGNH hydrolase"/>
    <property type="match status" value="1"/>
</dbReference>
<dbReference type="GO" id="GO:0016787">
    <property type="term" value="F:hydrolase activity"/>
    <property type="evidence" value="ECO:0007669"/>
    <property type="project" value="UniProtKB-KW"/>
</dbReference>
<dbReference type="FunFam" id="3.40.50.1110:FF:000002">
    <property type="entry name" value="isoamyl acetate-hydrolyzing esterase 1 homolog"/>
    <property type="match status" value="1"/>
</dbReference>
<dbReference type="GeneID" id="111015064"/>
<dbReference type="KEGG" id="mcha:111015064"/>
<evidence type="ECO:0000256" key="1">
    <source>
        <dbReference type="ARBA" id="ARBA00008668"/>
    </source>
</evidence>
<dbReference type="AlphaFoldDB" id="A0A6J1CV48"/>
<evidence type="ECO:0000256" key="2">
    <source>
        <dbReference type="ARBA" id="ARBA00022801"/>
    </source>
</evidence>
<gene>
    <name evidence="6" type="primary">LOC111015064</name>
</gene>
<dbReference type="PANTHER" id="PTHR14209">
    <property type="entry name" value="ISOAMYL ACETATE-HYDROLYZING ESTERASE 1"/>
    <property type="match status" value="1"/>
</dbReference>
<proteinExistence type="inferred from homology"/>
<evidence type="ECO:0000259" key="4">
    <source>
        <dbReference type="Pfam" id="PF13472"/>
    </source>
</evidence>
<dbReference type="InterPro" id="IPR036514">
    <property type="entry name" value="SGNH_hydro_sf"/>
</dbReference>
<accession>A0A6J1CV48</accession>
<dbReference type="SUPFAM" id="SSF52266">
    <property type="entry name" value="SGNH hydrolase"/>
    <property type="match status" value="1"/>
</dbReference>
<evidence type="ECO:0000313" key="5">
    <source>
        <dbReference type="Proteomes" id="UP000504603"/>
    </source>
</evidence>
<sequence>MNSFISLSYCESSLVKPFSVGSGRYQVPRQDPNLRPSLFPTNQWKARFPGAASRGGWRAKMVGPVRPRFVFFGSSIVEFSFDDGGWGAGLANLYARRADMVLRGYGGWNSRQALRVVKEIFPVDNPIKPALAIVYFGGNDAMIPFPGSPHVPYCEFLDNMTQIALHIKGISETTRCLFLSVPPVNSEQLHEISPGLEKLRPMENCEKYSEGTINICKQLGIKYIDLFNAIQRRPDWKNFFTDGVHFNPKGSEAVEEEILKVLKEAEWVPSLHWQSMPKEYEDIHPIRFNSAKVLLD</sequence>
<organism evidence="5 6">
    <name type="scientific">Momordica charantia</name>
    <name type="common">Bitter gourd</name>
    <name type="synonym">Balsam pear</name>
    <dbReference type="NCBI Taxonomy" id="3673"/>
    <lineage>
        <taxon>Eukaryota</taxon>
        <taxon>Viridiplantae</taxon>
        <taxon>Streptophyta</taxon>
        <taxon>Embryophyta</taxon>
        <taxon>Tracheophyta</taxon>
        <taxon>Spermatophyta</taxon>
        <taxon>Magnoliopsida</taxon>
        <taxon>eudicotyledons</taxon>
        <taxon>Gunneridae</taxon>
        <taxon>Pentapetalae</taxon>
        <taxon>rosids</taxon>
        <taxon>fabids</taxon>
        <taxon>Cucurbitales</taxon>
        <taxon>Cucurbitaceae</taxon>
        <taxon>Momordiceae</taxon>
        <taxon>Momordica</taxon>
    </lineage>
</organism>
<dbReference type="InterPro" id="IPR013830">
    <property type="entry name" value="SGNH_hydro"/>
</dbReference>
<dbReference type="OrthoDB" id="671439at2759"/>
<protein>
    <submittedName>
        <fullName evidence="6">GDSL esterase/lipase CPRD49-like</fullName>
    </submittedName>
</protein>
<dbReference type="InterPro" id="IPR045136">
    <property type="entry name" value="Iah1-like"/>
</dbReference>
<name>A0A6J1CV48_MOMCH</name>